<evidence type="ECO:0000313" key="2">
    <source>
        <dbReference type="Proteomes" id="UP000798662"/>
    </source>
</evidence>
<dbReference type="Proteomes" id="UP000798662">
    <property type="component" value="Chromosome 1"/>
</dbReference>
<keyword evidence="2" id="KW-1185">Reference proteome</keyword>
<accession>A0ACC3BK13</accession>
<comment type="caution">
    <text evidence="1">The sequence shown here is derived from an EMBL/GenBank/DDBJ whole genome shotgun (WGS) entry which is preliminary data.</text>
</comment>
<dbReference type="EMBL" id="CM020618">
    <property type="protein sequence ID" value="KAK1857826.1"/>
    <property type="molecule type" value="Genomic_DNA"/>
</dbReference>
<reference evidence="1" key="1">
    <citation type="submission" date="2019-11" db="EMBL/GenBank/DDBJ databases">
        <title>Nori genome reveals adaptations in red seaweeds to the harsh intertidal environment.</title>
        <authorList>
            <person name="Wang D."/>
            <person name="Mao Y."/>
        </authorList>
    </citation>
    <scope>NUCLEOTIDE SEQUENCE</scope>
    <source>
        <tissue evidence="1">Gametophyte</tissue>
    </source>
</reference>
<protein>
    <submittedName>
        <fullName evidence="1">Uncharacterized protein</fullName>
    </submittedName>
</protein>
<evidence type="ECO:0000313" key="1">
    <source>
        <dbReference type="EMBL" id="KAK1857826.1"/>
    </source>
</evidence>
<name>A0ACC3BK13_PYRYE</name>
<proteinExistence type="predicted"/>
<sequence length="480" mass="50808">MASRACVGRRIARRLTASPRRRGLARAAGFAVLVVLVGATASAAGAGAQRSSRSGTPSPTPILTPARTRTPTASPTPTVTPTPTPWVMGGALGRCTSADVRVRKEVRTLTRTERRRFVAAVAALVKSGVFSEFVPVHYRWGAHGRASFFPWHRLYLLEFEDALRSVDPLVTLPFWDWSQDAARPADSIVWGDDLLGGATPGDCIPSGPFAGIERLFPVRRCVWRGFTAADVGRNTMGGQTFEDAATIQAAIAAPTTYHGFRLAIEVAHGSPHSAIGAAEIVGRSSDPARTGEMRLPSLAPSDPAFYVHHAYVDSLWARRQDAPGRSATEYGGRRASRLDRLIPFGNAIVADTFSLPCVRYQDPLPAAEAGVEPPAVPRGARTPVPTPSPAAAEREEARAAVAAERAPRAAVQADFARAVGQSVAEVVAGEELLEEAATEALLDGTLAVRVLLREGGGRGGGRWGAGIRLVPRHNGTAAVL</sequence>
<organism evidence="1 2">
    <name type="scientific">Pyropia yezoensis</name>
    <name type="common">Susabi-nori</name>
    <name type="synonym">Porphyra yezoensis</name>
    <dbReference type="NCBI Taxonomy" id="2788"/>
    <lineage>
        <taxon>Eukaryota</taxon>
        <taxon>Rhodophyta</taxon>
        <taxon>Bangiophyceae</taxon>
        <taxon>Bangiales</taxon>
        <taxon>Bangiaceae</taxon>
        <taxon>Pyropia</taxon>
    </lineage>
</organism>
<gene>
    <name evidence="1" type="ORF">I4F81_000440</name>
</gene>